<sequence>MTYPTTRPATWLVTGTSRGLGLELVRQLLERGDNVTATTRSTERLIAGLDGTDTSRLLAVSIDLRDQAAITDAVRQATERFGGLDVVVNNAGYGFLAAVEETTDAEAREMFDVQLFGLWNVLRAVLPGFRAQRGGHVVNVSSVLGLTAVPGWGLYCAGKFAVEGLSEALAGEVAQYGVKVSVVEPGYFRTDFLTTESLALPAATTDGYAAIREMTENHLQLQGSQLGDPVKGAAAIISLAVSGQGPLHQLLGSDAYAYANAKVEALVADLEAGRELAHSTDFSQPRPGGHRPEAQRHAS</sequence>
<name>D2PQS3_KRIFD</name>
<organism evidence="6 7">
    <name type="scientific">Kribbella flavida (strain DSM 17836 / JCM 10339 / NBRC 14399)</name>
    <dbReference type="NCBI Taxonomy" id="479435"/>
    <lineage>
        <taxon>Bacteria</taxon>
        <taxon>Bacillati</taxon>
        <taxon>Actinomycetota</taxon>
        <taxon>Actinomycetes</taxon>
        <taxon>Propionibacteriales</taxon>
        <taxon>Kribbellaceae</taxon>
        <taxon>Kribbella</taxon>
    </lineage>
</organism>
<dbReference type="RefSeq" id="WP_012919612.1">
    <property type="nucleotide sequence ID" value="NC_013729.1"/>
</dbReference>
<dbReference type="InterPro" id="IPR051911">
    <property type="entry name" value="SDR_oxidoreductase"/>
</dbReference>
<dbReference type="Gene3D" id="3.40.50.720">
    <property type="entry name" value="NAD(P)-binding Rossmann-like Domain"/>
    <property type="match status" value="1"/>
</dbReference>
<comment type="similarity">
    <text evidence="1 3">Belongs to the short-chain dehydrogenases/reductases (SDR) family.</text>
</comment>
<evidence type="ECO:0000313" key="7">
    <source>
        <dbReference type="Proteomes" id="UP000007967"/>
    </source>
</evidence>
<dbReference type="PROSITE" id="PS00061">
    <property type="entry name" value="ADH_SHORT"/>
    <property type="match status" value="1"/>
</dbReference>
<feature type="region of interest" description="Disordered" evidence="4">
    <location>
        <begin position="278"/>
        <end position="299"/>
    </location>
</feature>
<evidence type="ECO:0000256" key="2">
    <source>
        <dbReference type="ARBA" id="ARBA00023002"/>
    </source>
</evidence>
<evidence type="ECO:0000256" key="3">
    <source>
        <dbReference type="RuleBase" id="RU000363"/>
    </source>
</evidence>
<reference evidence="7" key="1">
    <citation type="submission" date="2009-09" db="EMBL/GenBank/DDBJ databases">
        <title>The complete genome of Kribbella flavida DSM 17836.</title>
        <authorList>
            <consortium name="US DOE Joint Genome Institute (JGI-PGF)"/>
            <person name="Lucas S."/>
            <person name="Copeland A."/>
            <person name="Lapidus A."/>
            <person name="Glavina del Rio T."/>
            <person name="Dalin E."/>
            <person name="Tice H."/>
            <person name="Bruce D."/>
            <person name="Goodwin L."/>
            <person name="Pitluck S."/>
            <person name="Kyrpides N."/>
            <person name="Mavromatis K."/>
            <person name="Ivanova N."/>
            <person name="Saunders E."/>
            <person name="Brettin T."/>
            <person name="Detter J.C."/>
            <person name="Han C."/>
            <person name="Larimer F."/>
            <person name="Land M."/>
            <person name="Hauser L."/>
            <person name="Markowitz V."/>
            <person name="Cheng J.-F."/>
            <person name="Hugenholtz P."/>
            <person name="Woyke T."/>
            <person name="Wu D."/>
            <person name="Pukall R."/>
            <person name="Klenk H.-P."/>
            <person name="Eisen J.A."/>
        </authorList>
    </citation>
    <scope>NUCLEOTIDE SEQUENCE [LARGE SCALE GENOMIC DNA]</scope>
    <source>
        <strain evidence="7">DSM 17836 / JCM 10339 / NBRC 14399</strain>
    </source>
</reference>
<accession>D2PQS3</accession>
<gene>
    <name evidence="6" type="ordered locus">Kfla_1962</name>
</gene>
<dbReference type="Proteomes" id="UP000007967">
    <property type="component" value="Chromosome"/>
</dbReference>
<dbReference type="KEGG" id="kfl:Kfla_1962"/>
<protein>
    <submittedName>
        <fullName evidence="6">Short-chain dehydrogenase/reductase SDR</fullName>
    </submittedName>
</protein>
<dbReference type="eggNOG" id="COG4221">
    <property type="taxonomic scope" value="Bacteria"/>
</dbReference>
<evidence type="ECO:0000259" key="5">
    <source>
        <dbReference type="SMART" id="SM00822"/>
    </source>
</evidence>
<dbReference type="InterPro" id="IPR002347">
    <property type="entry name" value="SDR_fam"/>
</dbReference>
<evidence type="ECO:0000256" key="1">
    <source>
        <dbReference type="ARBA" id="ARBA00006484"/>
    </source>
</evidence>
<dbReference type="InterPro" id="IPR036291">
    <property type="entry name" value="NAD(P)-bd_dom_sf"/>
</dbReference>
<dbReference type="PANTHER" id="PTHR43976:SF16">
    <property type="entry name" value="SHORT-CHAIN DEHYDROGENASE_REDUCTASE FAMILY PROTEIN"/>
    <property type="match status" value="1"/>
</dbReference>
<dbReference type="PRINTS" id="PR00080">
    <property type="entry name" value="SDRFAMILY"/>
</dbReference>
<dbReference type="OrthoDB" id="9792003at2"/>
<feature type="compositionally biased region" description="Basic and acidic residues" evidence="4">
    <location>
        <begin position="290"/>
        <end position="299"/>
    </location>
</feature>
<keyword evidence="7" id="KW-1185">Reference proteome</keyword>
<dbReference type="PANTHER" id="PTHR43976">
    <property type="entry name" value="SHORT CHAIN DEHYDROGENASE"/>
    <property type="match status" value="1"/>
</dbReference>
<dbReference type="EMBL" id="CP001736">
    <property type="protein sequence ID" value="ADB31056.1"/>
    <property type="molecule type" value="Genomic_DNA"/>
</dbReference>
<reference evidence="6 7" key="2">
    <citation type="journal article" date="2010" name="Stand. Genomic Sci.">
        <title>Complete genome sequence of Kribbella flavida type strain (IFO 14399).</title>
        <authorList>
            <person name="Pukall R."/>
            <person name="Lapidus A."/>
            <person name="Glavina Del Rio T."/>
            <person name="Copeland A."/>
            <person name="Tice H."/>
            <person name="Cheng J.-F."/>
            <person name="Lucas S."/>
            <person name="Chen F."/>
            <person name="Nolan M."/>
            <person name="LaButti K."/>
            <person name="Pati A."/>
            <person name="Ivanova N."/>
            <person name="Mavrommatis K."/>
            <person name="Mikhailova N."/>
            <person name="Pitluck S."/>
            <person name="Bruce D."/>
            <person name="Goodwin L."/>
            <person name="Land M."/>
            <person name="Hauser L."/>
            <person name="Chang Y.-J."/>
            <person name="Jeffries C.D."/>
            <person name="Chen A."/>
            <person name="Palaniappan K."/>
            <person name="Chain P."/>
            <person name="Rohde M."/>
            <person name="Goeker M."/>
            <person name="Bristow J."/>
            <person name="Eisen J.A."/>
            <person name="Markowitz V."/>
            <person name="Hugenholtz P."/>
            <person name="Kyrpides N.C."/>
            <person name="Klenk H.-P."/>
            <person name="Brettin T."/>
        </authorList>
    </citation>
    <scope>NUCLEOTIDE SEQUENCE [LARGE SCALE GENOMIC DNA]</scope>
    <source>
        <strain evidence="7">DSM 17836 / JCM 10339 / NBRC 14399</strain>
    </source>
</reference>
<dbReference type="InterPro" id="IPR057326">
    <property type="entry name" value="KR_dom"/>
</dbReference>
<dbReference type="InterPro" id="IPR020904">
    <property type="entry name" value="Sc_DH/Rdtase_CS"/>
</dbReference>
<dbReference type="SMART" id="SM00822">
    <property type="entry name" value="PKS_KR"/>
    <property type="match status" value="1"/>
</dbReference>
<dbReference type="Pfam" id="PF00106">
    <property type="entry name" value="adh_short"/>
    <property type="match status" value="1"/>
</dbReference>
<dbReference type="SUPFAM" id="SSF51735">
    <property type="entry name" value="NAD(P)-binding Rossmann-fold domains"/>
    <property type="match status" value="1"/>
</dbReference>
<evidence type="ECO:0000313" key="6">
    <source>
        <dbReference type="EMBL" id="ADB31056.1"/>
    </source>
</evidence>
<dbReference type="GO" id="GO:0016491">
    <property type="term" value="F:oxidoreductase activity"/>
    <property type="evidence" value="ECO:0007669"/>
    <property type="project" value="UniProtKB-KW"/>
</dbReference>
<dbReference type="PRINTS" id="PR00081">
    <property type="entry name" value="GDHRDH"/>
</dbReference>
<proteinExistence type="inferred from homology"/>
<dbReference type="CDD" id="cd05374">
    <property type="entry name" value="17beta-HSD-like_SDR_c"/>
    <property type="match status" value="1"/>
</dbReference>
<keyword evidence="2" id="KW-0560">Oxidoreductase</keyword>
<dbReference type="HOGENOM" id="CLU_010194_2_9_11"/>
<feature type="domain" description="Ketoreductase" evidence="5">
    <location>
        <begin position="9"/>
        <end position="191"/>
    </location>
</feature>
<evidence type="ECO:0000256" key="4">
    <source>
        <dbReference type="SAM" id="MobiDB-lite"/>
    </source>
</evidence>
<dbReference type="STRING" id="479435.Kfla_1962"/>
<dbReference type="AlphaFoldDB" id="D2PQS3"/>